<dbReference type="RefSeq" id="WP_089311265.1">
    <property type="nucleotide sequence ID" value="NZ_FZNP01000003.1"/>
</dbReference>
<protein>
    <recommendedName>
        <fullName evidence="3">Threonine/homoserine efflux transporter RhtA</fullName>
    </recommendedName>
</protein>
<evidence type="ECO:0000313" key="2">
    <source>
        <dbReference type="Proteomes" id="UP000198420"/>
    </source>
</evidence>
<dbReference type="AlphaFoldDB" id="A0A238WRN2"/>
<dbReference type="EMBL" id="FZNP01000003">
    <property type="protein sequence ID" value="SNR49003.1"/>
    <property type="molecule type" value="Genomic_DNA"/>
</dbReference>
<reference evidence="2" key="1">
    <citation type="submission" date="2017-06" db="EMBL/GenBank/DDBJ databases">
        <authorList>
            <person name="Varghese N."/>
            <person name="Submissions S."/>
        </authorList>
    </citation>
    <scope>NUCLEOTIDE SEQUENCE [LARGE SCALE GENOMIC DNA]</scope>
    <source>
        <strain evidence="2">DSM 44485</strain>
    </source>
</reference>
<sequence length="330" mass="35067">MYGIVVFGELLIQQIGWAFNTLADPLASGLVTGVVGGLVIWGWTVWRTRRALPFRSLTPYDRVIVGRLAVGLVVINVLYPYGSQLVGMGAIITMSALGPLCSNGGVLWTIFRHPKEAPDGVLRDAVLSVAFRVAAFAGVVVVNNPGDGFEHSLWETVIGIGCGLLGAWSFWNYLHCLYDEEHYPKAEDRLRILAVADLVAIPLTALAVWGASPLLGGGYSELSGKVVLLGSCAGILSFAVPTIIGAWVSGKVSLNVSSLLYLLDSPMGCLIGFLGAVWGVLPAVQAPGSLVWIGMGIVFLAALAAVRCPIPKVKWSKKENRFILPMGDPA</sequence>
<name>A0A238WRN2_9ACTN</name>
<proteinExistence type="predicted"/>
<organism evidence="1 2">
    <name type="scientific">Actinomadura mexicana</name>
    <dbReference type="NCBI Taxonomy" id="134959"/>
    <lineage>
        <taxon>Bacteria</taxon>
        <taxon>Bacillati</taxon>
        <taxon>Actinomycetota</taxon>
        <taxon>Actinomycetes</taxon>
        <taxon>Streptosporangiales</taxon>
        <taxon>Thermomonosporaceae</taxon>
        <taxon>Actinomadura</taxon>
    </lineage>
</organism>
<gene>
    <name evidence="1" type="ORF">SAMN06265355_103187</name>
</gene>
<accession>A0A238WRN2</accession>
<dbReference type="Proteomes" id="UP000198420">
    <property type="component" value="Unassembled WGS sequence"/>
</dbReference>
<keyword evidence="2" id="KW-1185">Reference proteome</keyword>
<evidence type="ECO:0000313" key="1">
    <source>
        <dbReference type="EMBL" id="SNR49003.1"/>
    </source>
</evidence>
<evidence type="ECO:0008006" key="3">
    <source>
        <dbReference type="Google" id="ProtNLM"/>
    </source>
</evidence>